<comment type="caution">
    <text evidence="4">The sequence shown here is derived from an EMBL/GenBank/DDBJ whole genome shotgun (WGS) entry which is preliminary data.</text>
</comment>
<dbReference type="Gene3D" id="3.60.20.10">
    <property type="entry name" value="Glutamine Phosphoribosylpyrophosphate, subunit 1, domain 1"/>
    <property type="match status" value="1"/>
</dbReference>
<organism evidence="4 5">
    <name type="scientific">Arenibacter algicola</name>
    <dbReference type="NCBI Taxonomy" id="616991"/>
    <lineage>
        <taxon>Bacteria</taxon>
        <taxon>Pseudomonadati</taxon>
        <taxon>Bacteroidota</taxon>
        <taxon>Flavobacteriia</taxon>
        <taxon>Flavobacteriales</taxon>
        <taxon>Flavobacteriaceae</taxon>
        <taxon>Arenibacter</taxon>
    </lineage>
</organism>
<evidence type="ECO:0000313" key="5">
    <source>
        <dbReference type="Proteomes" id="UP000315363"/>
    </source>
</evidence>
<dbReference type="CDD" id="cd06223">
    <property type="entry name" value="PRTases_typeI"/>
    <property type="match status" value="1"/>
</dbReference>
<name>A0ABY3AEM7_9FLAO</name>
<dbReference type="InterPro" id="IPR017932">
    <property type="entry name" value="GATase_2_dom"/>
</dbReference>
<keyword evidence="1" id="KW-0808">Transferase</keyword>
<evidence type="ECO:0000313" key="4">
    <source>
        <dbReference type="EMBL" id="TQO39121.1"/>
    </source>
</evidence>
<evidence type="ECO:0000259" key="3">
    <source>
        <dbReference type="PROSITE" id="PS51278"/>
    </source>
</evidence>
<accession>A0ABY3AEM7</accession>
<sequence length="632" mass="72406">MSDAIKHECGISLIRLLKPLEYYQEKYGSAFYGVNKMYLMMEKQHNRGQDGAGFASIKLDMEAGERYMSRVRSIDQQPIQDIFAQINDRINTSFKENPEYINDVAKQKKHIPYIGEVLLGHVRYGTFGKNSIESVHPFLRQNNWMHRNLIVAGNFNMTNVNELFDNLVQIGQHPKEKADTVTVMEKIGHFLDDAVAQLYKDIKKEGFNKREASPLIAERLNVAKILRRAAKNFDGGYAMAGLLGHGDSFVLRDPAGIRPAYYYKDDEIAVVASERPAIQTVFNVNFDEVKELDPGHAIIIKKNGKVKIKRILEPTERKACSFERIYFSRGSDKEIYQERKMLGKLLFPLILKSIDNDIKNTVFSYIPNTAETSFFGMVIAAQNYMNKKKEEQILSIGRKITREELHEILEVRPRIEKVAIKDAKLRTFITQDSSRDDLVAHVYDISYGSVKENDNLVIIDDSIVRGTTLQKSILRILDRLLPKKIIVVSSAPQIRYPDCYGIDMAKLEDFVAFKAALALHEERNTMHLVEEIYKKCLQQTSTHDSEVVNYVKEFYAPFTADEISDKIGQLLSPPDIKAQVQVIYQNIENLHEACPKNLGDWYFTGNYPTPGGNRVVNRAFINFFEGKNERAY</sequence>
<dbReference type="InterPro" id="IPR029055">
    <property type="entry name" value="Ntn_hydrolases_N"/>
</dbReference>
<evidence type="ECO:0000256" key="2">
    <source>
        <dbReference type="ARBA" id="ARBA00022962"/>
    </source>
</evidence>
<gene>
    <name evidence="4" type="ORF">GQ41_3791</name>
</gene>
<keyword evidence="2" id="KW-0315">Glutamine amidotransferase</keyword>
<dbReference type="InterPro" id="IPR000836">
    <property type="entry name" value="PRTase_dom"/>
</dbReference>
<reference evidence="4 5" key="1">
    <citation type="submission" date="2019-06" db="EMBL/GenBank/DDBJ databases">
        <title>A large-scale integrated study on North Sea by COGITO (Coastal Microbe Genomic &amp; Taxonomic Observatory).</title>
        <authorList>
            <person name="Teeling H."/>
        </authorList>
    </citation>
    <scope>NUCLEOTIDE SEQUENCE [LARGE SCALE GENOMIC DNA]</scope>
    <source>
        <strain evidence="4 5">MAR_2009_79</strain>
    </source>
</reference>
<protein>
    <submittedName>
        <fullName evidence="4">Amidophosphoribosyltransferase</fullName>
    </submittedName>
</protein>
<proteinExistence type="predicted"/>
<dbReference type="RefSeq" id="WP_142190520.1">
    <property type="nucleotide sequence ID" value="NZ_VHIF01000001.1"/>
</dbReference>
<dbReference type="PROSITE" id="PS51278">
    <property type="entry name" value="GATASE_TYPE_2"/>
    <property type="match status" value="1"/>
</dbReference>
<evidence type="ECO:0000256" key="1">
    <source>
        <dbReference type="ARBA" id="ARBA00022679"/>
    </source>
</evidence>
<keyword evidence="5" id="KW-1185">Reference proteome</keyword>
<dbReference type="SUPFAM" id="SSF53271">
    <property type="entry name" value="PRTase-like"/>
    <property type="match status" value="1"/>
</dbReference>
<dbReference type="InterPro" id="IPR029057">
    <property type="entry name" value="PRTase-like"/>
</dbReference>
<dbReference type="SUPFAM" id="SSF56235">
    <property type="entry name" value="N-terminal nucleophile aminohydrolases (Ntn hydrolases)"/>
    <property type="match status" value="1"/>
</dbReference>
<feature type="domain" description="Glutamine amidotransferase type-2" evidence="3">
    <location>
        <begin position="9"/>
        <end position="303"/>
    </location>
</feature>
<dbReference type="PANTHER" id="PTHR11907">
    <property type="entry name" value="AMIDOPHOSPHORIBOSYLTRANSFERASE"/>
    <property type="match status" value="1"/>
</dbReference>
<dbReference type="Proteomes" id="UP000315363">
    <property type="component" value="Unassembled WGS sequence"/>
</dbReference>
<dbReference type="EMBL" id="VHIF01000001">
    <property type="protein sequence ID" value="TQO39121.1"/>
    <property type="molecule type" value="Genomic_DNA"/>
</dbReference>